<sequence length="124" mass="14260">MQVVFEETWEDTLSDQQKQAFIHQYKTKKPVHKGFTASPILMKRKRDGGFVATVFLQNNRSSLLSIREVTATVLNEQEEVIAQDKFVLTLDVPPYTATPWSFVFSPENVQSVDEPSDSWRLLVK</sequence>
<gene>
    <name evidence="1" type="ORF">SAMN04244570_3370</name>
</gene>
<protein>
    <submittedName>
        <fullName evidence="1">SLAP domain-containing protein</fullName>
    </submittedName>
</protein>
<organism evidence="1 2">
    <name type="scientific">Sporosarcina newyorkensis</name>
    <dbReference type="NCBI Taxonomy" id="759851"/>
    <lineage>
        <taxon>Bacteria</taxon>
        <taxon>Bacillati</taxon>
        <taxon>Bacillota</taxon>
        <taxon>Bacilli</taxon>
        <taxon>Bacillales</taxon>
        <taxon>Caryophanaceae</taxon>
        <taxon>Sporosarcina</taxon>
    </lineage>
</organism>
<proteinExistence type="predicted"/>
<dbReference type="InterPro" id="IPR030910">
    <property type="entry name" value="SLAP_dom"/>
</dbReference>
<dbReference type="AlphaFoldDB" id="A0A1T4YSN6"/>
<name>A0A1T4YSN6_9BACL</name>
<dbReference type="NCBIfam" id="TIGR04398">
    <property type="entry name" value="SLAP_DUP"/>
    <property type="match status" value="1"/>
</dbReference>
<evidence type="ECO:0000313" key="1">
    <source>
        <dbReference type="EMBL" id="SKB04291.1"/>
    </source>
</evidence>
<dbReference type="EMBL" id="FUYJ01000008">
    <property type="protein sequence ID" value="SKB04291.1"/>
    <property type="molecule type" value="Genomic_DNA"/>
</dbReference>
<dbReference type="Proteomes" id="UP000190042">
    <property type="component" value="Unassembled WGS sequence"/>
</dbReference>
<accession>A0A1T4YSN6</accession>
<keyword evidence="2" id="KW-1185">Reference proteome</keyword>
<reference evidence="2" key="1">
    <citation type="submission" date="2017-02" db="EMBL/GenBank/DDBJ databases">
        <authorList>
            <person name="Varghese N."/>
            <person name="Submissions S."/>
        </authorList>
    </citation>
    <scope>NUCLEOTIDE SEQUENCE [LARGE SCALE GENOMIC DNA]</scope>
    <source>
        <strain evidence="2">DSM 23966</strain>
    </source>
</reference>
<dbReference type="RefSeq" id="WP_009498487.1">
    <property type="nucleotide sequence ID" value="NZ_FUYJ01000008.1"/>
</dbReference>
<evidence type="ECO:0000313" key="2">
    <source>
        <dbReference type="Proteomes" id="UP000190042"/>
    </source>
</evidence>